<evidence type="ECO:0000313" key="3">
    <source>
        <dbReference type="Proteomes" id="UP001583193"/>
    </source>
</evidence>
<dbReference type="InterPro" id="IPR035979">
    <property type="entry name" value="RBD_domain_sf"/>
</dbReference>
<dbReference type="EMBL" id="JAVDPF010000002">
    <property type="protein sequence ID" value="KAL1885758.1"/>
    <property type="molecule type" value="Genomic_DNA"/>
</dbReference>
<feature type="region of interest" description="Disordered" evidence="1">
    <location>
        <begin position="66"/>
        <end position="91"/>
    </location>
</feature>
<dbReference type="Proteomes" id="UP001583193">
    <property type="component" value="Unassembled WGS sequence"/>
</dbReference>
<evidence type="ECO:0000313" key="2">
    <source>
        <dbReference type="EMBL" id="KAL1885758.1"/>
    </source>
</evidence>
<dbReference type="SUPFAM" id="SSF54928">
    <property type="entry name" value="RNA-binding domain, RBD"/>
    <property type="match status" value="1"/>
</dbReference>
<keyword evidence="3" id="KW-1185">Reference proteome</keyword>
<protein>
    <recommendedName>
        <fullName evidence="4">RRM domain-containing protein</fullName>
    </recommendedName>
</protein>
<evidence type="ECO:0008006" key="4">
    <source>
        <dbReference type="Google" id="ProtNLM"/>
    </source>
</evidence>
<name>A0ABR3YBS3_9EURO</name>
<gene>
    <name evidence="2" type="ORF">Plec18167_001253</name>
</gene>
<comment type="caution">
    <text evidence="2">The sequence shown here is derived from an EMBL/GenBank/DDBJ whole genome shotgun (WGS) entry which is preliminary data.</text>
</comment>
<sequence length="371" mass="41907">MLSSRESRATTPDNVTIPKSEYEDLLRLVREYSNLKTSLLNGGLLQETLDVLIEGPCDTTEVAALTSENRLKRTEDSQNPIQSDDGATDSSQIKSSFDIALKYGQNKDGNPSEDDGQSSGSEDFTSVQQSSPQSEYRTLVLHELPDRCSHRDIAEVIRGGALLEIYLRPRERSASVSFVTETDARSFLDYAQKYKIYILGKRVEVSWNDRQFQVYPYLAAAIGKGASRNILICGITSNITEALIREQLDHIHNLVVLSVRFYQRNAYISTNSIHNAMYARSCLMSRAIYKGMKICYFQDECVRPIHEHLQRATEQPTVRRSENTDRSANRYQVLTVDGSYELEEDSDDAVSSPAPFDERLFSMMGSNMMSI</sequence>
<feature type="region of interest" description="Disordered" evidence="1">
    <location>
        <begin position="103"/>
        <end position="133"/>
    </location>
</feature>
<accession>A0ABR3YBS3</accession>
<proteinExistence type="predicted"/>
<evidence type="ECO:0000256" key="1">
    <source>
        <dbReference type="SAM" id="MobiDB-lite"/>
    </source>
</evidence>
<organism evidence="2 3">
    <name type="scientific">Paecilomyces lecythidis</name>
    <dbReference type="NCBI Taxonomy" id="3004212"/>
    <lineage>
        <taxon>Eukaryota</taxon>
        <taxon>Fungi</taxon>
        <taxon>Dikarya</taxon>
        <taxon>Ascomycota</taxon>
        <taxon>Pezizomycotina</taxon>
        <taxon>Eurotiomycetes</taxon>
        <taxon>Eurotiomycetidae</taxon>
        <taxon>Eurotiales</taxon>
        <taxon>Thermoascaceae</taxon>
        <taxon>Paecilomyces</taxon>
    </lineage>
</organism>
<dbReference type="InterPro" id="IPR012677">
    <property type="entry name" value="Nucleotide-bd_a/b_plait_sf"/>
</dbReference>
<dbReference type="CDD" id="cd12261">
    <property type="entry name" value="RRM1_3_MRN1"/>
    <property type="match status" value="1"/>
</dbReference>
<reference evidence="2 3" key="1">
    <citation type="journal article" date="2024" name="IMA Fungus">
        <title>IMA Genome - F19 : A genome assembly and annotation guide to empower mycologists, including annotated draft genome sequences of Ceratocystis pirilliformis, Diaporthe australafricana, Fusarium ophioides, Paecilomyces lecythidis, and Sporothrix stenoceras.</title>
        <authorList>
            <person name="Aylward J."/>
            <person name="Wilson A.M."/>
            <person name="Visagie C.M."/>
            <person name="Spraker J."/>
            <person name="Barnes I."/>
            <person name="Buitendag C."/>
            <person name="Ceriani C."/>
            <person name="Del Mar Angel L."/>
            <person name="du Plessis D."/>
            <person name="Fuchs T."/>
            <person name="Gasser K."/>
            <person name="Kramer D."/>
            <person name="Li W."/>
            <person name="Munsamy K."/>
            <person name="Piso A."/>
            <person name="Price J.L."/>
            <person name="Sonnekus B."/>
            <person name="Thomas C."/>
            <person name="van der Nest A."/>
            <person name="van Dijk A."/>
            <person name="van Heerden A."/>
            <person name="van Vuuren N."/>
            <person name="Yilmaz N."/>
            <person name="Duong T.A."/>
            <person name="van der Merwe N.A."/>
            <person name="Wingfield M.J."/>
            <person name="Wingfield B.D."/>
        </authorList>
    </citation>
    <scope>NUCLEOTIDE SEQUENCE [LARGE SCALE GENOMIC DNA]</scope>
    <source>
        <strain evidence="2 3">CMW 18167</strain>
    </source>
</reference>
<feature type="compositionally biased region" description="Polar residues" evidence="1">
    <location>
        <begin position="124"/>
        <end position="133"/>
    </location>
</feature>
<dbReference type="Gene3D" id="3.30.70.330">
    <property type="match status" value="1"/>
</dbReference>